<evidence type="ECO:0000256" key="1">
    <source>
        <dbReference type="SAM" id="SignalP"/>
    </source>
</evidence>
<dbReference type="Gene3D" id="1.25.40.10">
    <property type="entry name" value="Tetratricopeptide repeat domain"/>
    <property type="match status" value="1"/>
</dbReference>
<dbReference type="Proteomes" id="UP000199391">
    <property type="component" value="Unassembled WGS sequence"/>
</dbReference>
<feature type="signal peptide" evidence="1">
    <location>
        <begin position="1"/>
        <end position="20"/>
    </location>
</feature>
<dbReference type="SUPFAM" id="SSF48452">
    <property type="entry name" value="TPR-like"/>
    <property type="match status" value="1"/>
</dbReference>
<dbReference type="Gene3D" id="2.60.120.380">
    <property type="match status" value="1"/>
</dbReference>
<keyword evidence="1" id="KW-0732">Signal</keyword>
<sequence length="969" mass="105285">MLTRLFALVLLLAAMCGARAAQPPLMETLRGERPVRLQSLHVGTAISGGMAETTVTMVFHNPNPRALEGQLHFPLADGRQITAFALDIDGALRPAVPVEKSRGRQILEEVERQGVDPALLEHTLGDNFKLRVYPIPARGTRTVELTYVEPLTRDGGDWVYRLPLGFAGPMADFTFDAQVRGASAAPRASGALGDLAFDAMHGGYRASVARGGFNPDGEVLLRVPAPRRAQAYVQRFEGETYFVAEAPVSARRAPRVLPRVVGLLWDSSGSGAGRAHERELALLDRYFKAVGQAEVRLVQLRDRAGAAQTFQVRQGRWDALRNALRSVDYDGASALADWKAQADVNEYLLVGDGMLNYGAARFPTLAPGQRLYAINSSASADTGRLAAVAERTGGALVQLQAGQDGAAAETLLTDGARVQGLRAEGAGELLVDSGAIRQGLVRVAGKLTGTSAQVAFTLAQPGGAVEVKVAVDASSATHRQAAWMWAGYKLRELEGDFESRRAAIRRLGAKFGMPTRETSLLVLERMDDYVRHDVTPPPSMRAEYEKLRAERGATLARRRDKQLESVVRQFEQKVAWWERSYPKDRAKPIPPLPPVTPLGAAMDARRAASMAEGVNKSVAAREERRAAPPPMPSPAPMAGAPVMAMRLAQDAAPALEQAAGSGAAQPSIGIALKKWSANAPYIARMKAAAGDALYAVYLDEKPSWSNSSAFYLDAADMLAERGQRDLALRVLSNLAEMELENRHVLRILGYRLLQMGEPALAIPVFEQVRQLAEEEPQSFRDLGLAYAAAGKPQQAVEQLYEVVLRPWDGRFAEIELIALAEMNAVIAAAPARAVDTGGIDSRLLRNLPLDVRAVMTWDADNSDMDLWVTDPNGEKCYYGHRDTRQGGRMSRDFTGGYGPEEFSLRVAKPGRYRVEANFFGDRQQLVAGATTLQLRLTTRFGTPAARDEMVTLRLKGQGSTVLVGEFEVR</sequence>
<dbReference type="STRING" id="1035707.SAMN05216552_10562"/>
<dbReference type="Pfam" id="PF09906">
    <property type="entry name" value="DUF2135"/>
    <property type="match status" value="1"/>
</dbReference>
<protein>
    <recommendedName>
        <fullName evidence="2">VIT domain-containing protein</fullName>
    </recommendedName>
</protein>
<dbReference type="PANTHER" id="PTHR45737:SF6">
    <property type="entry name" value="VON WILLEBRAND FACTOR A DOMAIN-CONTAINING PROTEIN 5A"/>
    <property type="match status" value="1"/>
</dbReference>
<dbReference type="Pfam" id="PF08487">
    <property type="entry name" value="VIT"/>
    <property type="match status" value="1"/>
</dbReference>
<dbReference type="InterPro" id="IPR011990">
    <property type="entry name" value="TPR-like_helical_dom_sf"/>
</dbReference>
<organism evidence="3 4">
    <name type="scientific">Pseudoduganella namucuonensis</name>
    <dbReference type="NCBI Taxonomy" id="1035707"/>
    <lineage>
        <taxon>Bacteria</taxon>
        <taxon>Pseudomonadati</taxon>
        <taxon>Pseudomonadota</taxon>
        <taxon>Betaproteobacteria</taxon>
        <taxon>Burkholderiales</taxon>
        <taxon>Oxalobacteraceae</taxon>
        <taxon>Telluria group</taxon>
        <taxon>Pseudoduganella</taxon>
    </lineage>
</organism>
<dbReference type="PANTHER" id="PTHR45737">
    <property type="entry name" value="VON WILLEBRAND FACTOR A DOMAIN-CONTAINING PROTEIN 5A"/>
    <property type="match status" value="1"/>
</dbReference>
<feature type="domain" description="VIT" evidence="2">
    <location>
        <begin position="21"/>
        <end position="149"/>
    </location>
</feature>
<proteinExistence type="predicted"/>
<evidence type="ECO:0000313" key="3">
    <source>
        <dbReference type="EMBL" id="SFV16863.1"/>
    </source>
</evidence>
<feature type="chain" id="PRO_5011694294" description="VIT domain-containing protein" evidence="1">
    <location>
        <begin position="21"/>
        <end position="969"/>
    </location>
</feature>
<dbReference type="RefSeq" id="WP_093561076.1">
    <property type="nucleotide sequence ID" value="NZ_FPBO01000056.1"/>
</dbReference>
<dbReference type="InterPro" id="IPR019220">
    <property type="entry name" value="DUF2135"/>
</dbReference>
<name>A0A1I7M4P1_9BURK</name>
<dbReference type="OrthoDB" id="266279at2"/>
<dbReference type="AlphaFoldDB" id="A0A1I7M4P1"/>
<evidence type="ECO:0000313" key="4">
    <source>
        <dbReference type="Proteomes" id="UP000199391"/>
    </source>
</evidence>
<reference evidence="4" key="1">
    <citation type="submission" date="2016-10" db="EMBL/GenBank/DDBJ databases">
        <authorList>
            <person name="Varghese N."/>
            <person name="Submissions S."/>
        </authorList>
    </citation>
    <scope>NUCLEOTIDE SEQUENCE [LARGE SCALE GENOMIC DNA]</scope>
    <source>
        <strain evidence="4">CGMCC 1.11014</strain>
    </source>
</reference>
<dbReference type="EMBL" id="FPBO01000056">
    <property type="protein sequence ID" value="SFV16863.1"/>
    <property type="molecule type" value="Genomic_DNA"/>
</dbReference>
<dbReference type="SMART" id="SM00609">
    <property type="entry name" value="VIT"/>
    <property type="match status" value="1"/>
</dbReference>
<gene>
    <name evidence="3" type="ORF">SAMN05216552_10562</name>
</gene>
<dbReference type="InterPro" id="IPR013694">
    <property type="entry name" value="VIT"/>
</dbReference>
<keyword evidence="4" id="KW-1185">Reference proteome</keyword>
<evidence type="ECO:0000259" key="2">
    <source>
        <dbReference type="PROSITE" id="PS51468"/>
    </source>
</evidence>
<dbReference type="PROSITE" id="PS51468">
    <property type="entry name" value="VIT"/>
    <property type="match status" value="1"/>
</dbReference>
<accession>A0A1I7M4P1</accession>